<evidence type="ECO:0000313" key="2">
    <source>
        <dbReference type="Proteomes" id="UP000564033"/>
    </source>
</evidence>
<dbReference type="AlphaFoldDB" id="A0A847VEA2"/>
<organism evidence="1 2">
    <name type="scientific">Candidatus Dojkabacteria bacterium</name>
    <dbReference type="NCBI Taxonomy" id="2099670"/>
    <lineage>
        <taxon>Bacteria</taxon>
        <taxon>Candidatus Dojkabacteria</taxon>
    </lineage>
</organism>
<reference evidence="1 2" key="1">
    <citation type="journal article" date="2020" name="Biotechnol. Biofuels">
        <title>New insights from the biogas microbiome by comprehensive genome-resolved metagenomics of nearly 1600 species originating from multiple anaerobic digesters.</title>
        <authorList>
            <person name="Campanaro S."/>
            <person name="Treu L."/>
            <person name="Rodriguez-R L.M."/>
            <person name="Kovalovszki A."/>
            <person name="Ziels R.M."/>
            <person name="Maus I."/>
            <person name="Zhu X."/>
            <person name="Kougias P.G."/>
            <person name="Basile A."/>
            <person name="Luo G."/>
            <person name="Schluter A."/>
            <person name="Konstantinidis K.T."/>
            <person name="Angelidaki I."/>
        </authorList>
    </citation>
    <scope>NUCLEOTIDE SEQUENCE [LARGE SCALE GENOMIC DNA]</scope>
    <source>
        <strain evidence="1">AS19jrsBPTG_9</strain>
    </source>
</reference>
<protein>
    <submittedName>
        <fullName evidence="1">Uncharacterized protein</fullName>
    </submittedName>
</protein>
<dbReference type="Proteomes" id="UP000564033">
    <property type="component" value="Unassembled WGS sequence"/>
</dbReference>
<evidence type="ECO:0000313" key="1">
    <source>
        <dbReference type="EMBL" id="NLZ24677.1"/>
    </source>
</evidence>
<accession>A0A847VEA2</accession>
<sequence>MGKSVFRVIKGTVPVLLSAPHALPHRRPSLTLSYKWGEQYTDTIVMEVCANTGCWGIVQTDETSFDANYHKLEDNPYKEEITKVVKSNKIIKFIDIHGLNDIHRYDLGVYYQSKFFNSINLANAVVKAVNKGKLKGINACIFRFEEDNQEELGEYVAAKLRVPSVQLEIARYIREDEGLRNAFIENLSSYIIV</sequence>
<proteinExistence type="predicted"/>
<name>A0A847VEA2_9BACT</name>
<gene>
    <name evidence="1" type="ORF">GX888_02975</name>
</gene>
<comment type="caution">
    <text evidence="1">The sequence shown here is derived from an EMBL/GenBank/DDBJ whole genome shotgun (WGS) entry which is preliminary data.</text>
</comment>
<dbReference type="EMBL" id="JAAZIL010000076">
    <property type="protein sequence ID" value="NLZ24677.1"/>
    <property type="molecule type" value="Genomic_DNA"/>
</dbReference>